<reference evidence="8" key="1">
    <citation type="submission" date="2007-04" db="EMBL/GenBank/DDBJ databases">
        <authorList>
            <consortium name="The Broad Institute Genome Sequencing Platform"/>
            <person name="Birren B."/>
            <person name="Lander E."/>
            <person name="Galagan J."/>
            <person name="Nusbaum C."/>
            <person name="Devon K."/>
            <person name="Ma L.-J."/>
            <person name="Jaffe D."/>
            <person name="Butler J."/>
            <person name="Alvarez P."/>
            <person name="Gnerre S."/>
            <person name="Grabherr M."/>
            <person name="Kleber M."/>
            <person name="Mauceli E."/>
            <person name="Brockman W."/>
            <person name="MacCallum I.A."/>
            <person name="Young S."/>
            <person name="LaButti K."/>
            <person name="DeCaprio D."/>
            <person name="Crawford M."/>
            <person name="Koehrsen M."/>
            <person name="Engels R."/>
            <person name="Montgomery P."/>
            <person name="Pearson M."/>
            <person name="Howarth C."/>
            <person name="Larson L."/>
            <person name="White J."/>
            <person name="O'Leary S."/>
            <person name="Kodira C."/>
            <person name="Zeng Q."/>
            <person name="Yandava C."/>
            <person name="Alvarado L."/>
            <person name="Kistler C."/>
            <person name="Shim W.-B."/>
            <person name="Kang S."/>
            <person name="Woloshuk C."/>
        </authorList>
    </citation>
    <scope>NUCLEOTIDE SEQUENCE</scope>
    <source>
        <strain evidence="8">4287</strain>
    </source>
</reference>
<accession>A0A0J9WCB9</accession>
<dbReference type="InterPro" id="IPR050121">
    <property type="entry name" value="Cytochrome_P450_monoxygenase"/>
</dbReference>
<keyword evidence="7" id="KW-0503">Monooxygenase</keyword>
<dbReference type="GO" id="GO:0004497">
    <property type="term" value="F:monooxygenase activity"/>
    <property type="evidence" value="ECO:0007669"/>
    <property type="project" value="UniProtKB-KW"/>
</dbReference>
<dbReference type="Gene3D" id="1.10.630.10">
    <property type="entry name" value="Cytochrome P450"/>
    <property type="match status" value="1"/>
</dbReference>
<dbReference type="PRINTS" id="PR00385">
    <property type="entry name" value="P450"/>
</dbReference>
<dbReference type="GO" id="GO:0020037">
    <property type="term" value="F:heme binding"/>
    <property type="evidence" value="ECO:0007669"/>
    <property type="project" value="InterPro"/>
</dbReference>
<comment type="similarity">
    <text evidence="2 7">Belongs to the cytochrome P450 family.</text>
</comment>
<keyword evidence="3 6" id="KW-0349">Heme</keyword>
<gene>
    <name evidence="8" type="ORF">FOXG_17536</name>
</gene>
<reference evidence="8" key="2">
    <citation type="journal article" date="2010" name="Nature">
        <title>Comparative genomics reveals mobile pathogenicity chromosomes in Fusarium.</title>
        <authorList>
            <person name="Ma L.J."/>
            <person name="van der Does H.C."/>
            <person name="Borkovich K.A."/>
            <person name="Coleman J.J."/>
            <person name="Daboussi M.J."/>
            <person name="Di Pietro A."/>
            <person name="Dufresne M."/>
            <person name="Freitag M."/>
            <person name="Grabherr M."/>
            <person name="Henrissat B."/>
            <person name="Houterman P.M."/>
            <person name="Kang S."/>
            <person name="Shim W.B."/>
            <person name="Woloshuk C."/>
            <person name="Xie X."/>
            <person name="Xu J.R."/>
            <person name="Antoniw J."/>
            <person name="Baker S.E."/>
            <person name="Bluhm B.H."/>
            <person name="Breakspear A."/>
            <person name="Brown D.W."/>
            <person name="Butchko R.A."/>
            <person name="Chapman S."/>
            <person name="Coulson R."/>
            <person name="Coutinho P.M."/>
            <person name="Danchin E.G."/>
            <person name="Diener A."/>
            <person name="Gale L.R."/>
            <person name="Gardiner D.M."/>
            <person name="Goff S."/>
            <person name="Hammond-Kosack K.E."/>
            <person name="Hilburn K."/>
            <person name="Hua-Van A."/>
            <person name="Jonkers W."/>
            <person name="Kazan K."/>
            <person name="Kodira C.D."/>
            <person name="Koehrsen M."/>
            <person name="Kumar L."/>
            <person name="Lee Y.H."/>
            <person name="Li L."/>
            <person name="Manners J.M."/>
            <person name="Miranda-Saavedra D."/>
            <person name="Mukherjee M."/>
            <person name="Park G."/>
            <person name="Park J."/>
            <person name="Park S.Y."/>
            <person name="Proctor R.H."/>
            <person name="Regev A."/>
            <person name="Ruiz-Roldan M.C."/>
            <person name="Sain D."/>
            <person name="Sakthikumar S."/>
            <person name="Sykes S."/>
            <person name="Schwartz D.C."/>
            <person name="Turgeon B.G."/>
            <person name="Wapinski I."/>
            <person name="Yoder O."/>
            <person name="Young S."/>
            <person name="Zeng Q."/>
            <person name="Zhou S."/>
            <person name="Galagan J."/>
            <person name="Cuomo C.A."/>
            <person name="Kistler H.C."/>
            <person name="Rep M."/>
        </authorList>
    </citation>
    <scope>NUCLEOTIDE SEQUENCE [LARGE SCALE GENOMIC DNA]</scope>
    <source>
        <strain evidence="8">4287</strain>
    </source>
</reference>
<dbReference type="KEGG" id="fox:FOXG_17536"/>
<dbReference type="PROSITE" id="PS00086">
    <property type="entry name" value="CYTOCHROME_P450"/>
    <property type="match status" value="1"/>
</dbReference>
<evidence type="ECO:0000256" key="2">
    <source>
        <dbReference type="ARBA" id="ARBA00010617"/>
    </source>
</evidence>
<evidence type="ECO:0000256" key="3">
    <source>
        <dbReference type="ARBA" id="ARBA00022617"/>
    </source>
</evidence>
<keyword evidence="4 6" id="KW-0479">Metal-binding</keyword>
<name>A0A0J9WCB9_FUSO4</name>
<dbReference type="PRINTS" id="PR00463">
    <property type="entry name" value="EP450I"/>
</dbReference>
<evidence type="ECO:0000256" key="5">
    <source>
        <dbReference type="ARBA" id="ARBA00023004"/>
    </source>
</evidence>
<dbReference type="InterPro" id="IPR001128">
    <property type="entry name" value="Cyt_P450"/>
</dbReference>
<dbReference type="AlphaFoldDB" id="A0A0J9WCB9"/>
<organism evidence="8 9">
    <name type="scientific">Fusarium oxysporum f. sp. lycopersici (strain 4287 / CBS 123668 / FGSC 9935 / NRRL 34936)</name>
    <name type="common">Fusarium vascular wilt of tomato</name>
    <dbReference type="NCBI Taxonomy" id="426428"/>
    <lineage>
        <taxon>Eukaryota</taxon>
        <taxon>Fungi</taxon>
        <taxon>Dikarya</taxon>
        <taxon>Ascomycota</taxon>
        <taxon>Pezizomycotina</taxon>
        <taxon>Sordariomycetes</taxon>
        <taxon>Hypocreomycetidae</taxon>
        <taxon>Hypocreales</taxon>
        <taxon>Nectriaceae</taxon>
        <taxon>Fusarium</taxon>
        <taxon>Fusarium oxysporum species complex</taxon>
    </lineage>
</organism>
<evidence type="ECO:0000256" key="4">
    <source>
        <dbReference type="ARBA" id="ARBA00022723"/>
    </source>
</evidence>
<dbReference type="SUPFAM" id="SSF48264">
    <property type="entry name" value="Cytochrome P450"/>
    <property type="match status" value="1"/>
</dbReference>
<dbReference type="PANTHER" id="PTHR24305">
    <property type="entry name" value="CYTOCHROME P450"/>
    <property type="match status" value="1"/>
</dbReference>
<dbReference type="InterPro" id="IPR036396">
    <property type="entry name" value="Cyt_P450_sf"/>
</dbReference>
<dbReference type="PANTHER" id="PTHR24305:SF210">
    <property type="entry name" value="CYTOCHROME P450 MONOOXYGENASE ASQL-RELATED"/>
    <property type="match status" value="1"/>
</dbReference>
<dbReference type="OrthoDB" id="1470350at2759"/>
<evidence type="ECO:0000313" key="8">
    <source>
        <dbReference type="EMBL" id="KNB20513.1"/>
    </source>
</evidence>
<proteinExistence type="inferred from homology"/>
<protein>
    <recommendedName>
        <fullName evidence="10">Isotrichodermin C-15 hydroxylase</fullName>
    </recommendedName>
</protein>
<dbReference type="Proteomes" id="UP000009097">
    <property type="component" value="Unassembled WGS sequence"/>
</dbReference>
<comment type="cofactor">
    <cofactor evidence="1 6">
        <name>heme</name>
        <dbReference type="ChEBI" id="CHEBI:30413"/>
    </cofactor>
</comment>
<evidence type="ECO:0008006" key="10">
    <source>
        <dbReference type="Google" id="ProtNLM"/>
    </source>
</evidence>
<evidence type="ECO:0000256" key="7">
    <source>
        <dbReference type="RuleBase" id="RU000461"/>
    </source>
</evidence>
<evidence type="ECO:0000256" key="6">
    <source>
        <dbReference type="PIRSR" id="PIRSR602401-1"/>
    </source>
</evidence>
<dbReference type="InterPro" id="IPR002401">
    <property type="entry name" value="Cyt_P450_E_grp-I"/>
</dbReference>
<dbReference type="GO" id="GO:0016705">
    <property type="term" value="F:oxidoreductase activity, acting on paired donors, with incorporation or reduction of molecular oxygen"/>
    <property type="evidence" value="ECO:0007669"/>
    <property type="project" value="InterPro"/>
</dbReference>
<sequence>MNFLSTLAALWVALSLTMILVGLSGLCLYRLFYHPLAKFPGPKLAACSQFWFLRAWTGGKYPFVMRELHDRYGDVVRIAPNELSFKTPQAYKDIYNHAVGHKTPFPKSKYFYNRGASIKHPDIVFTIDRESHRSQRRSLSHAFSARALREAESTIQRHARLFVHQISQRGNPGTGGVDMSAAFTWLTFDIIGDLTFGESFESVANWEPDTYVALILEFIKHFTIIQAAKRLGISEGLLSLFIPGDLKDSMAFHESLTKEKVARRIKLGDFNQRRDFFAHILRDGGFNRDHLAEQAKILLLDGSETTATFLAGVTYLLLKSPTALSKLQCEVRSSFASLDEIRGDSLNQLPYLRAAIEEGLRLFPPVPLGLPRTCPGAMIDGWYVPSGTEVSVDNFVMSHDAKSFPEPDEFRPERWLEGQTGNNKEASRPFSIGPRACLGVNLAYLEASLILATMAYSFDWELVDKSLHWFEEVELMSFWNKPQLFIRYHPRGSFHGA</sequence>
<keyword evidence="7" id="KW-0560">Oxidoreductase</keyword>
<keyword evidence="5 6" id="KW-0408">Iron</keyword>
<evidence type="ECO:0000256" key="1">
    <source>
        <dbReference type="ARBA" id="ARBA00001971"/>
    </source>
</evidence>
<dbReference type="EMBL" id="DS231748">
    <property type="protein sequence ID" value="KNB20513.1"/>
    <property type="molecule type" value="Genomic_DNA"/>
</dbReference>
<dbReference type="GO" id="GO:0005506">
    <property type="term" value="F:iron ion binding"/>
    <property type="evidence" value="ECO:0007669"/>
    <property type="project" value="InterPro"/>
</dbReference>
<dbReference type="CDD" id="cd11058">
    <property type="entry name" value="CYP60B-like"/>
    <property type="match status" value="1"/>
</dbReference>
<dbReference type="Pfam" id="PF00067">
    <property type="entry name" value="p450"/>
    <property type="match status" value="1"/>
</dbReference>
<dbReference type="InterPro" id="IPR017972">
    <property type="entry name" value="Cyt_P450_CS"/>
</dbReference>
<dbReference type="RefSeq" id="XP_018258558.1">
    <property type="nucleotide sequence ID" value="XM_018397541.1"/>
</dbReference>
<dbReference type="GeneID" id="28958287"/>
<feature type="binding site" description="axial binding residue" evidence="6">
    <location>
        <position position="437"/>
    </location>
    <ligand>
        <name>heme</name>
        <dbReference type="ChEBI" id="CHEBI:30413"/>
    </ligand>
    <ligandPart>
        <name>Fe</name>
        <dbReference type="ChEBI" id="CHEBI:18248"/>
    </ligandPart>
</feature>
<evidence type="ECO:0000313" key="9">
    <source>
        <dbReference type="Proteomes" id="UP000009097"/>
    </source>
</evidence>
<dbReference type="VEuPathDB" id="FungiDB:FOXG_17536"/>